<evidence type="ECO:0000313" key="2">
    <source>
        <dbReference type="Proteomes" id="UP000681425"/>
    </source>
</evidence>
<keyword evidence="2" id="KW-1185">Reference proteome</keyword>
<dbReference type="AlphaFoldDB" id="A0A975K9J2"/>
<accession>A0A975K9J2</accession>
<dbReference type="Proteomes" id="UP000681425">
    <property type="component" value="Chromosome"/>
</dbReference>
<proteinExistence type="predicted"/>
<name>A0A975K9J2_9SPHN</name>
<reference evidence="1" key="1">
    <citation type="submission" date="2021-04" db="EMBL/GenBank/DDBJ databases">
        <title>Isolation of p-tert-butylphenol degrading bacteria Sphingobium phenoxybenzoativorans Tas13 from active sludge.</title>
        <authorList>
            <person name="Li Y."/>
        </authorList>
    </citation>
    <scope>NUCLEOTIDE SEQUENCE</scope>
    <source>
        <strain evidence="1">Tas13</strain>
    </source>
</reference>
<organism evidence="1 2">
    <name type="scientific">Sphingobium phenoxybenzoativorans</name>
    <dbReference type="NCBI Taxonomy" id="1592790"/>
    <lineage>
        <taxon>Bacteria</taxon>
        <taxon>Pseudomonadati</taxon>
        <taxon>Pseudomonadota</taxon>
        <taxon>Alphaproteobacteria</taxon>
        <taxon>Sphingomonadales</taxon>
        <taxon>Sphingomonadaceae</taxon>
        <taxon>Sphingobium</taxon>
    </lineage>
</organism>
<dbReference type="EMBL" id="CP073910">
    <property type="protein sequence ID" value="QUT07306.1"/>
    <property type="molecule type" value="Genomic_DNA"/>
</dbReference>
<evidence type="ECO:0000313" key="1">
    <source>
        <dbReference type="EMBL" id="QUT07306.1"/>
    </source>
</evidence>
<dbReference type="KEGG" id="spph:KFK14_07835"/>
<sequence length="116" mass="13427">MQADGEPAWMVAWRDRDHQQPSSPPSKVYAPHDTFSFPAKKGVDWQGMIVPKRWAYDGCVRREAVMDADANPPRVVRKIGWQRCMKCRRPFFSEDILRLRLCDGAQGCRGDEDRFS</sequence>
<protein>
    <submittedName>
        <fullName evidence="1">Uncharacterized protein</fullName>
    </submittedName>
</protein>
<dbReference type="RefSeq" id="WP_212610476.1">
    <property type="nucleotide sequence ID" value="NZ_CP073910.1"/>
</dbReference>
<gene>
    <name evidence="1" type="ORF">KFK14_07835</name>
</gene>